<dbReference type="SUPFAM" id="SSF52540">
    <property type="entry name" value="P-loop containing nucleoside triphosphate hydrolases"/>
    <property type="match status" value="1"/>
</dbReference>
<dbReference type="EMBL" id="BAAAYX010000002">
    <property type="protein sequence ID" value="GAA3693299.1"/>
    <property type="molecule type" value="Genomic_DNA"/>
</dbReference>
<keyword evidence="3" id="KW-1185">Reference proteome</keyword>
<evidence type="ECO:0000313" key="2">
    <source>
        <dbReference type="EMBL" id="GAA3693299.1"/>
    </source>
</evidence>
<dbReference type="CDD" id="cd00882">
    <property type="entry name" value="Ras_like_GTPase"/>
    <property type="match status" value="1"/>
</dbReference>
<sequence length="639" mass="67137">MTGRETGLETALVGLRDTLTGVRLPIDLPRTDEQRRAAPDLVRQLDDYVLPRLATIDAPLLAVVGGSTGAGKSTLVNSLVGRRVTAPGVIRPTTRSPVLVHHSSDAGWFTSTRVLPGLARVTGSSNDTRSLQLVPDDSIPPGLAILDAPDVDSVVADNRKLAAQLLAAADLWLFVTSAARYADAVPWDFLLSAADRSAAVAVVLDRIPPRAMAEVPAHLGRLMGERGLGRSPLFAVPETDVDADGLLPTAAIQPIRTWLARLAADQASRSAVVHQTLDGAITAVARRSPAIADALDEQSSTLDQLRGEVDAAYAEAVRTVGVQTADGTLLRGEVLARWQEFVGTGEFFRAMEQKISWLRDKITSVLKGEPDGARDLKVAVSSGLEALLRSEADAAAERADASWQANAAGRQLLARSGQDLTRAAPDFADRAARAIRDWQGAVLDLVADTGMAKRSRARFMALGVNGVGAALMIIVFAQTGGITGAEVGIAGGTTVVAQRVLEAVFGDQAVRRLATTAKDELDARVSALMADELLRYHRLLDETVGDPTLADRLRAAVAEVEHQLAATGSPGASAATAAASAAEAASPARAALDGEPSRPALEPPRVRQVPYDAGTLVGDDRDIVDAELVEESDEPGGLR</sequence>
<accession>A0ABP7CPL2</accession>
<organism evidence="2 3">
    <name type="scientific">Microlunatus aurantiacus</name>
    <dbReference type="NCBI Taxonomy" id="446786"/>
    <lineage>
        <taxon>Bacteria</taxon>
        <taxon>Bacillati</taxon>
        <taxon>Actinomycetota</taxon>
        <taxon>Actinomycetes</taxon>
        <taxon>Propionibacteriales</taxon>
        <taxon>Propionibacteriaceae</taxon>
        <taxon>Microlunatus</taxon>
    </lineage>
</organism>
<comment type="caution">
    <text evidence="2">The sequence shown here is derived from an EMBL/GenBank/DDBJ whole genome shotgun (WGS) entry which is preliminary data.</text>
</comment>
<feature type="compositionally biased region" description="Acidic residues" evidence="1">
    <location>
        <begin position="625"/>
        <end position="639"/>
    </location>
</feature>
<name>A0ABP7CPL2_9ACTN</name>
<dbReference type="InterPro" id="IPR027417">
    <property type="entry name" value="P-loop_NTPase"/>
</dbReference>
<protein>
    <submittedName>
        <fullName evidence="2">Dynamin family protein</fullName>
    </submittedName>
</protein>
<dbReference type="Gene3D" id="3.40.50.300">
    <property type="entry name" value="P-loop containing nucleotide triphosphate hydrolases"/>
    <property type="match status" value="1"/>
</dbReference>
<feature type="region of interest" description="Disordered" evidence="1">
    <location>
        <begin position="585"/>
        <end position="639"/>
    </location>
</feature>
<dbReference type="Proteomes" id="UP001500051">
    <property type="component" value="Unassembled WGS sequence"/>
</dbReference>
<proteinExistence type="predicted"/>
<gene>
    <name evidence="2" type="ORF">GCM10022204_06180</name>
</gene>
<reference evidence="3" key="1">
    <citation type="journal article" date="2019" name="Int. J. Syst. Evol. Microbiol.">
        <title>The Global Catalogue of Microorganisms (GCM) 10K type strain sequencing project: providing services to taxonomists for standard genome sequencing and annotation.</title>
        <authorList>
            <consortium name="The Broad Institute Genomics Platform"/>
            <consortium name="The Broad Institute Genome Sequencing Center for Infectious Disease"/>
            <person name="Wu L."/>
            <person name="Ma J."/>
        </authorList>
    </citation>
    <scope>NUCLEOTIDE SEQUENCE [LARGE SCALE GENOMIC DNA]</scope>
    <source>
        <strain evidence="3">JCM 16548</strain>
    </source>
</reference>
<evidence type="ECO:0000256" key="1">
    <source>
        <dbReference type="SAM" id="MobiDB-lite"/>
    </source>
</evidence>
<evidence type="ECO:0000313" key="3">
    <source>
        <dbReference type="Proteomes" id="UP001500051"/>
    </source>
</evidence>
<dbReference type="RefSeq" id="WP_344810797.1">
    <property type="nucleotide sequence ID" value="NZ_BAAAYX010000002.1"/>
</dbReference>